<gene>
    <name evidence="1" type="ORF">EDC50_2414</name>
</gene>
<name>A0A3N4V726_9GAMM</name>
<dbReference type="Proteomes" id="UP000269708">
    <property type="component" value="Unassembled WGS sequence"/>
</dbReference>
<evidence type="ECO:0000313" key="1">
    <source>
        <dbReference type="EMBL" id="RPE77155.1"/>
    </source>
</evidence>
<dbReference type="RefSeq" id="WP_123770734.1">
    <property type="nucleotide sequence ID" value="NZ_RKQN01000003.1"/>
</dbReference>
<evidence type="ECO:0000313" key="2">
    <source>
        <dbReference type="Proteomes" id="UP000269708"/>
    </source>
</evidence>
<sequence>MSASLLRIALPALAAIGLAACSGMQAKSSYVPEPKPPSVMDEDEAYIAHVERIARQRGIEVRWVNLPRKSSAQVAREIEQR</sequence>
<reference evidence="1 2" key="1">
    <citation type="submission" date="2018-11" db="EMBL/GenBank/DDBJ databases">
        <title>Genomic Encyclopedia of Type Strains, Phase IV (KMG-IV): sequencing the most valuable type-strain genomes for metagenomic binning, comparative biology and taxonomic classification.</title>
        <authorList>
            <person name="Goeker M."/>
        </authorList>
    </citation>
    <scope>NUCLEOTIDE SEQUENCE [LARGE SCALE GENOMIC DNA]</scope>
    <source>
        <strain evidence="1 2">DSM 25623</strain>
    </source>
</reference>
<organism evidence="1 2">
    <name type="scientific">Vulcaniibacterium tengchongense</name>
    <dbReference type="NCBI Taxonomy" id="1273429"/>
    <lineage>
        <taxon>Bacteria</taxon>
        <taxon>Pseudomonadati</taxon>
        <taxon>Pseudomonadota</taxon>
        <taxon>Gammaproteobacteria</taxon>
        <taxon>Lysobacterales</taxon>
        <taxon>Lysobacteraceae</taxon>
        <taxon>Vulcaniibacterium</taxon>
    </lineage>
</organism>
<dbReference type="EMBL" id="RKQN01000003">
    <property type="protein sequence ID" value="RPE77155.1"/>
    <property type="molecule type" value="Genomic_DNA"/>
</dbReference>
<evidence type="ECO:0008006" key="3">
    <source>
        <dbReference type="Google" id="ProtNLM"/>
    </source>
</evidence>
<dbReference type="AlphaFoldDB" id="A0A3N4V726"/>
<dbReference type="OrthoDB" id="6240183at2"/>
<comment type="caution">
    <text evidence="1">The sequence shown here is derived from an EMBL/GenBank/DDBJ whole genome shotgun (WGS) entry which is preliminary data.</text>
</comment>
<keyword evidence="2" id="KW-1185">Reference proteome</keyword>
<proteinExistence type="predicted"/>
<dbReference type="PROSITE" id="PS51257">
    <property type="entry name" value="PROKAR_LIPOPROTEIN"/>
    <property type="match status" value="1"/>
</dbReference>
<protein>
    <recommendedName>
        <fullName evidence="3">Lipoprotein</fullName>
    </recommendedName>
</protein>
<accession>A0A3N4V726</accession>